<evidence type="ECO:0000256" key="5">
    <source>
        <dbReference type="ARBA" id="ARBA00022741"/>
    </source>
</evidence>
<evidence type="ECO:0000256" key="1">
    <source>
        <dbReference type="ARBA" id="ARBA00000085"/>
    </source>
</evidence>
<dbReference type="GO" id="GO:0005524">
    <property type="term" value="F:ATP binding"/>
    <property type="evidence" value="ECO:0007669"/>
    <property type="project" value="UniProtKB-KW"/>
</dbReference>
<comment type="caution">
    <text evidence="11">The sequence shown here is derived from an EMBL/GenBank/DDBJ whole genome shotgun (WGS) entry which is preliminary data.</text>
</comment>
<protein>
    <recommendedName>
        <fullName evidence="2">histidine kinase</fullName>
        <ecNumber evidence="2">2.7.13.3</ecNumber>
    </recommendedName>
</protein>
<evidence type="ECO:0000256" key="7">
    <source>
        <dbReference type="ARBA" id="ARBA00022840"/>
    </source>
</evidence>
<keyword evidence="9" id="KW-0472">Membrane</keyword>
<feature type="transmembrane region" description="Helical" evidence="9">
    <location>
        <begin position="29"/>
        <end position="46"/>
    </location>
</feature>
<dbReference type="Pfam" id="PF07730">
    <property type="entry name" value="HisKA_3"/>
    <property type="match status" value="1"/>
</dbReference>
<feature type="transmembrane region" description="Helical" evidence="9">
    <location>
        <begin position="53"/>
        <end position="71"/>
    </location>
</feature>
<evidence type="ECO:0000259" key="10">
    <source>
        <dbReference type="Pfam" id="PF07730"/>
    </source>
</evidence>
<dbReference type="GO" id="GO:0016020">
    <property type="term" value="C:membrane"/>
    <property type="evidence" value="ECO:0007669"/>
    <property type="project" value="InterPro"/>
</dbReference>
<dbReference type="EMBL" id="QNRI01000009">
    <property type="protein sequence ID" value="RBO95223.1"/>
    <property type="molecule type" value="Genomic_DNA"/>
</dbReference>
<dbReference type="InterPro" id="IPR036890">
    <property type="entry name" value="HATPase_C_sf"/>
</dbReference>
<evidence type="ECO:0000256" key="4">
    <source>
        <dbReference type="ARBA" id="ARBA00022679"/>
    </source>
</evidence>
<keyword evidence="5" id="KW-0547">Nucleotide-binding</keyword>
<evidence type="ECO:0000256" key="6">
    <source>
        <dbReference type="ARBA" id="ARBA00022777"/>
    </source>
</evidence>
<evidence type="ECO:0000313" key="11">
    <source>
        <dbReference type="EMBL" id="RBO95223.1"/>
    </source>
</evidence>
<evidence type="ECO:0000256" key="9">
    <source>
        <dbReference type="SAM" id="Phobius"/>
    </source>
</evidence>
<dbReference type="Gene3D" id="3.30.565.10">
    <property type="entry name" value="Histidine kinase-like ATPase, C-terminal domain"/>
    <property type="match status" value="1"/>
</dbReference>
<evidence type="ECO:0000256" key="2">
    <source>
        <dbReference type="ARBA" id="ARBA00012438"/>
    </source>
</evidence>
<sequence>MRSYWLWFLLFGLTWWIGLSFHYWPFVSYPIIMLASALFFSLYFLLPLVSSQSWIYMLMLIAMGLVCFLVFHPNQLASVSFFSFLLYILIAGEAFYRLSGKYVVITYISLVILAVLPYLSSYGAQVPIAIMVTASLLGIALVAFYQVIQHQNQISEQFEALQSEFRSVKRRLVTSDKLARQEERAQIARDMHDSVGHQLTGLLMQLEVMRMQAEDEEIKEQLTHLKTLAKTSLEETRAAVKTLKSEETGGLTAIIGLIRKLEAESHVRITFSIKHGALTAPLLNEQVVALYRVVQEALTNMMRHGEVKEATILFESVAQNYFHFEIRNPYTKAGTVQEGFGLNGMRERMQQVGGRVDIQKINGEFVVNGMIPMEKEMRLE</sequence>
<keyword evidence="8" id="KW-0902">Two-component regulatory system</keyword>
<organism evidence="11 12">
    <name type="scientific">Paraliobacillus ryukyuensis</name>
    <dbReference type="NCBI Taxonomy" id="200904"/>
    <lineage>
        <taxon>Bacteria</taxon>
        <taxon>Bacillati</taxon>
        <taxon>Bacillota</taxon>
        <taxon>Bacilli</taxon>
        <taxon>Bacillales</taxon>
        <taxon>Bacillaceae</taxon>
        <taxon>Paraliobacillus</taxon>
    </lineage>
</organism>
<dbReference type="CDD" id="cd16917">
    <property type="entry name" value="HATPase_UhpB-NarQ-NarX-like"/>
    <property type="match status" value="1"/>
</dbReference>
<keyword evidence="7" id="KW-0067">ATP-binding</keyword>
<dbReference type="SUPFAM" id="SSF55874">
    <property type="entry name" value="ATPase domain of HSP90 chaperone/DNA topoisomerase II/histidine kinase"/>
    <property type="match status" value="1"/>
</dbReference>
<dbReference type="GO" id="GO:0000155">
    <property type="term" value="F:phosphorelay sensor kinase activity"/>
    <property type="evidence" value="ECO:0007669"/>
    <property type="project" value="InterPro"/>
</dbReference>
<feature type="transmembrane region" description="Helical" evidence="9">
    <location>
        <begin position="102"/>
        <end position="120"/>
    </location>
</feature>
<keyword evidence="6 11" id="KW-0418">Kinase</keyword>
<dbReference type="AlphaFoldDB" id="A0A366DYQ8"/>
<keyword evidence="12" id="KW-1185">Reference proteome</keyword>
<feature type="transmembrane region" description="Helical" evidence="9">
    <location>
        <begin position="77"/>
        <end position="95"/>
    </location>
</feature>
<comment type="catalytic activity">
    <reaction evidence="1">
        <text>ATP + protein L-histidine = ADP + protein N-phospho-L-histidine.</text>
        <dbReference type="EC" id="2.7.13.3"/>
    </reaction>
</comment>
<dbReference type="STRING" id="200904.GCA_900168775_03450"/>
<feature type="transmembrane region" description="Helical" evidence="9">
    <location>
        <begin position="5"/>
        <end position="23"/>
    </location>
</feature>
<dbReference type="RefSeq" id="WP_170126215.1">
    <property type="nucleotide sequence ID" value="NZ_BAABQN010000006.1"/>
</dbReference>
<dbReference type="InterPro" id="IPR050482">
    <property type="entry name" value="Sensor_HK_TwoCompSys"/>
</dbReference>
<keyword evidence="4" id="KW-0808">Transferase</keyword>
<reference evidence="11 12" key="1">
    <citation type="submission" date="2018-06" db="EMBL/GenBank/DDBJ databases">
        <title>Genomic Encyclopedia of Type Strains, Phase IV (KMG-IV): sequencing the most valuable type-strain genomes for metagenomic binning, comparative biology and taxonomic classification.</title>
        <authorList>
            <person name="Goeker M."/>
        </authorList>
    </citation>
    <scope>NUCLEOTIDE SEQUENCE [LARGE SCALE GENOMIC DNA]</scope>
    <source>
        <strain evidence="11 12">DSM 15140</strain>
    </source>
</reference>
<dbReference type="PANTHER" id="PTHR24421">
    <property type="entry name" value="NITRATE/NITRITE SENSOR PROTEIN NARX-RELATED"/>
    <property type="match status" value="1"/>
</dbReference>
<dbReference type="GO" id="GO:0046983">
    <property type="term" value="F:protein dimerization activity"/>
    <property type="evidence" value="ECO:0007669"/>
    <property type="project" value="InterPro"/>
</dbReference>
<keyword evidence="9" id="KW-0812">Transmembrane</keyword>
<dbReference type="Gene3D" id="1.20.5.1930">
    <property type="match status" value="1"/>
</dbReference>
<evidence type="ECO:0000256" key="8">
    <source>
        <dbReference type="ARBA" id="ARBA00023012"/>
    </source>
</evidence>
<name>A0A366DYQ8_9BACI</name>
<dbReference type="EC" id="2.7.13.3" evidence="2"/>
<dbReference type="PANTHER" id="PTHR24421:SF10">
    <property type="entry name" value="NITRATE_NITRITE SENSOR PROTEIN NARQ"/>
    <property type="match status" value="1"/>
</dbReference>
<feature type="domain" description="Signal transduction histidine kinase subgroup 3 dimerisation and phosphoacceptor" evidence="10">
    <location>
        <begin position="183"/>
        <end position="246"/>
    </location>
</feature>
<evidence type="ECO:0000256" key="3">
    <source>
        <dbReference type="ARBA" id="ARBA00022553"/>
    </source>
</evidence>
<keyword evidence="3" id="KW-0597">Phosphoprotein</keyword>
<accession>A0A366DYQ8</accession>
<proteinExistence type="predicted"/>
<gene>
    <name evidence="11" type="ORF">DES48_10960</name>
</gene>
<evidence type="ECO:0000313" key="12">
    <source>
        <dbReference type="Proteomes" id="UP000252254"/>
    </source>
</evidence>
<keyword evidence="9" id="KW-1133">Transmembrane helix</keyword>
<dbReference type="InterPro" id="IPR011712">
    <property type="entry name" value="Sig_transdc_His_kin_sub3_dim/P"/>
</dbReference>
<dbReference type="Proteomes" id="UP000252254">
    <property type="component" value="Unassembled WGS sequence"/>
</dbReference>
<feature type="transmembrane region" description="Helical" evidence="9">
    <location>
        <begin position="126"/>
        <end position="148"/>
    </location>
</feature>